<reference evidence="2 3" key="1">
    <citation type="submission" date="2019-03" db="EMBL/GenBank/DDBJ databases">
        <title>First draft genome of Liparis tanakae, snailfish: a comprehensive survey of snailfish specific genes.</title>
        <authorList>
            <person name="Kim W."/>
            <person name="Song I."/>
            <person name="Jeong J.-H."/>
            <person name="Kim D."/>
            <person name="Kim S."/>
            <person name="Ryu S."/>
            <person name="Song J.Y."/>
            <person name="Lee S.K."/>
        </authorList>
    </citation>
    <scope>NUCLEOTIDE SEQUENCE [LARGE SCALE GENOMIC DNA]</scope>
    <source>
        <tissue evidence="2">Muscle</tissue>
    </source>
</reference>
<gene>
    <name evidence="2" type="primary">VPS13C_0</name>
    <name evidence="2" type="ORF">EYF80_060873</name>
</gene>
<keyword evidence="3" id="KW-1185">Reference proteome</keyword>
<name>A0A4Z2EK14_9TELE</name>
<dbReference type="EMBL" id="SRLO01006208">
    <property type="protein sequence ID" value="TNN28981.1"/>
    <property type="molecule type" value="Genomic_DNA"/>
</dbReference>
<dbReference type="Proteomes" id="UP000314294">
    <property type="component" value="Unassembled WGS sequence"/>
</dbReference>
<evidence type="ECO:0000259" key="1">
    <source>
        <dbReference type="Pfam" id="PF25037"/>
    </source>
</evidence>
<sequence length="111" mass="12670">MATAAESTQEVTQLRPVRLIKEDGVIRPYDLTEAQGLDLFQRSGLRQLDGEVFRDHLPYPGHRKTTIIVTNSREWECLFENFTRAPDVRGSQLRIYSQVCLTVCLSDCLSV</sequence>
<dbReference type="InterPro" id="IPR056748">
    <property type="entry name" value="VPS13-like_C"/>
</dbReference>
<organism evidence="2 3">
    <name type="scientific">Liparis tanakae</name>
    <name type="common">Tanaka's snailfish</name>
    <dbReference type="NCBI Taxonomy" id="230148"/>
    <lineage>
        <taxon>Eukaryota</taxon>
        <taxon>Metazoa</taxon>
        <taxon>Chordata</taxon>
        <taxon>Craniata</taxon>
        <taxon>Vertebrata</taxon>
        <taxon>Euteleostomi</taxon>
        <taxon>Actinopterygii</taxon>
        <taxon>Neopterygii</taxon>
        <taxon>Teleostei</taxon>
        <taxon>Neoteleostei</taxon>
        <taxon>Acanthomorphata</taxon>
        <taxon>Eupercaria</taxon>
        <taxon>Perciformes</taxon>
        <taxon>Cottioidei</taxon>
        <taxon>Cottales</taxon>
        <taxon>Liparidae</taxon>
        <taxon>Liparis</taxon>
    </lineage>
</organism>
<feature type="domain" description="Intermembrane lipid transfer protein VPS13-like C-terminal" evidence="1">
    <location>
        <begin position="14"/>
        <end position="73"/>
    </location>
</feature>
<proteinExistence type="predicted"/>
<protein>
    <submittedName>
        <fullName evidence="2">Vacuolar protein sorting-associated protein 13C</fullName>
    </submittedName>
</protein>
<dbReference type="AlphaFoldDB" id="A0A4Z2EK14"/>
<comment type="caution">
    <text evidence="2">The sequence shown here is derived from an EMBL/GenBank/DDBJ whole genome shotgun (WGS) entry which is preliminary data.</text>
</comment>
<dbReference type="OrthoDB" id="428159at2759"/>
<evidence type="ECO:0000313" key="3">
    <source>
        <dbReference type="Proteomes" id="UP000314294"/>
    </source>
</evidence>
<evidence type="ECO:0000313" key="2">
    <source>
        <dbReference type="EMBL" id="TNN28981.1"/>
    </source>
</evidence>
<dbReference type="Pfam" id="PF25037">
    <property type="entry name" value="VPS13_C"/>
    <property type="match status" value="1"/>
</dbReference>
<accession>A0A4Z2EK14</accession>